<dbReference type="GO" id="GO:0006334">
    <property type="term" value="P:nucleosome assembly"/>
    <property type="evidence" value="ECO:0007669"/>
    <property type="project" value="TreeGrafter"/>
</dbReference>
<protein>
    <recommendedName>
        <fullName evidence="6">SPT2 chromatin protein</fullName>
    </recommendedName>
</protein>
<gene>
    <name evidence="4" type="ORF">PHYBLDRAFT_61573</name>
</gene>
<feature type="compositionally biased region" description="Acidic residues" evidence="3">
    <location>
        <begin position="449"/>
        <end position="467"/>
    </location>
</feature>
<dbReference type="GeneID" id="29001731"/>
<feature type="compositionally biased region" description="Basic and acidic residues" evidence="3">
    <location>
        <begin position="481"/>
        <end position="492"/>
    </location>
</feature>
<evidence type="ECO:0000313" key="4">
    <source>
        <dbReference type="EMBL" id="OAD81575.1"/>
    </source>
</evidence>
<dbReference type="SMART" id="SM00784">
    <property type="entry name" value="SPT2"/>
    <property type="match status" value="1"/>
</dbReference>
<keyword evidence="5" id="KW-1185">Reference proteome</keyword>
<dbReference type="EMBL" id="KV440971">
    <property type="protein sequence ID" value="OAD81575.1"/>
    <property type="molecule type" value="Genomic_DNA"/>
</dbReference>
<dbReference type="InterPro" id="IPR013256">
    <property type="entry name" value="Chromatin_SPT2"/>
</dbReference>
<comment type="similarity">
    <text evidence="1">Belongs to the SPT2 family.</text>
</comment>
<dbReference type="PANTHER" id="PTHR22691">
    <property type="entry name" value="YEAST SPT2-RELATED"/>
    <property type="match status" value="1"/>
</dbReference>
<name>A0A167RGJ0_PHYB8</name>
<dbReference type="RefSeq" id="XP_018299615.1">
    <property type="nucleotide sequence ID" value="XM_018440825.1"/>
</dbReference>
<feature type="compositionally biased region" description="Gly residues" evidence="3">
    <location>
        <begin position="193"/>
        <end position="202"/>
    </location>
</feature>
<organism evidence="4 5">
    <name type="scientific">Phycomyces blakesleeanus (strain ATCC 8743b / DSM 1359 / FGSC 10004 / NBRC 33097 / NRRL 1555)</name>
    <dbReference type="NCBI Taxonomy" id="763407"/>
    <lineage>
        <taxon>Eukaryota</taxon>
        <taxon>Fungi</taxon>
        <taxon>Fungi incertae sedis</taxon>
        <taxon>Mucoromycota</taxon>
        <taxon>Mucoromycotina</taxon>
        <taxon>Mucoromycetes</taxon>
        <taxon>Mucorales</taxon>
        <taxon>Phycomycetaceae</taxon>
        <taxon>Phycomyces</taxon>
    </lineage>
</organism>
<accession>A0A167RGJ0</accession>
<feature type="compositionally biased region" description="Basic and acidic residues" evidence="3">
    <location>
        <begin position="351"/>
        <end position="362"/>
    </location>
</feature>
<evidence type="ECO:0008006" key="6">
    <source>
        <dbReference type="Google" id="ProtNLM"/>
    </source>
</evidence>
<dbReference type="InParanoid" id="A0A167RGJ0"/>
<feature type="compositionally biased region" description="Basic and acidic residues" evidence="3">
    <location>
        <begin position="69"/>
        <end position="98"/>
    </location>
</feature>
<dbReference type="Proteomes" id="UP000077315">
    <property type="component" value="Unassembled WGS sequence"/>
</dbReference>
<reference evidence="5" key="1">
    <citation type="submission" date="2015-06" db="EMBL/GenBank/DDBJ databases">
        <title>Expansion of signal transduction pathways in fungi by whole-genome duplication.</title>
        <authorList>
            <consortium name="DOE Joint Genome Institute"/>
            <person name="Corrochano L.M."/>
            <person name="Kuo A."/>
            <person name="Marcet-Houben M."/>
            <person name="Polaino S."/>
            <person name="Salamov A."/>
            <person name="Villalobos J.M."/>
            <person name="Alvarez M.I."/>
            <person name="Avalos J."/>
            <person name="Benito E.P."/>
            <person name="Benoit I."/>
            <person name="Burger G."/>
            <person name="Camino L.P."/>
            <person name="Canovas D."/>
            <person name="Cerda-Olmedo E."/>
            <person name="Cheng J.-F."/>
            <person name="Dominguez A."/>
            <person name="Elias M."/>
            <person name="Eslava A.P."/>
            <person name="Glaser F."/>
            <person name="Grimwood J."/>
            <person name="Gutierrez G."/>
            <person name="Heitman J."/>
            <person name="Henrissat B."/>
            <person name="Iturriaga E.A."/>
            <person name="Lang B.F."/>
            <person name="Lavin J.L."/>
            <person name="Lee S."/>
            <person name="Li W."/>
            <person name="Lindquist E."/>
            <person name="Lopez-Garcia S."/>
            <person name="Luque E.M."/>
            <person name="Marcos A.T."/>
            <person name="Martin J."/>
            <person name="McCluskey K."/>
            <person name="Medina H.R."/>
            <person name="Miralles-Duran A."/>
            <person name="Miyazaki A."/>
            <person name="Munoz-Torres E."/>
            <person name="Oguiza J.A."/>
            <person name="Ohm R."/>
            <person name="Olmedo M."/>
            <person name="Orejas M."/>
            <person name="Ortiz-Castellanos L."/>
            <person name="Pisabarro A.G."/>
            <person name="Rodriguez-Romero J."/>
            <person name="Ruiz-Herrera J."/>
            <person name="Ruiz-Vazquez R."/>
            <person name="Sanz C."/>
            <person name="Schackwitz W."/>
            <person name="Schmutz J."/>
            <person name="Shahriari M."/>
            <person name="Shelest E."/>
            <person name="Silva-Franco F."/>
            <person name="Soanes D."/>
            <person name="Syed K."/>
            <person name="Tagua V.G."/>
            <person name="Talbot N.J."/>
            <person name="Thon M."/>
            <person name="De vries R.P."/>
            <person name="Wiebenga A."/>
            <person name="Yadav J.S."/>
            <person name="Braun E.L."/>
            <person name="Baker S."/>
            <person name="Garre V."/>
            <person name="Horwitz B."/>
            <person name="Torres-Martinez S."/>
            <person name="Idnurm A."/>
            <person name="Herrera-Estrella A."/>
            <person name="Gabaldon T."/>
            <person name="Grigoriev I.V."/>
        </authorList>
    </citation>
    <scope>NUCLEOTIDE SEQUENCE [LARGE SCALE GENOMIC DNA]</scope>
    <source>
        <strain evidence="5">NRRL 1555(-)</strain>
    </source>
</reference>
<dbReference type="STRING" id="763407.A0A167RGJ0"/>
<dbReference type="VEuPathDB" id="FungiDB:PHYBLDRAFT_61573"/>
<dbReference type="GO" id="GO:0005730">
    <property type="term" value="C:nucleolus"/>
    <property type="evidence" value="ECO:0007669"/>
    <property type="project" value="TreeGrafter"/>
</dbReference>
<evidence type="ECO:0000256" key="2">
    <source>
        <dbReference type="ARBA" id="ARBA00023054"/>
    </source>
</evidence>
<feature type="compositionally biased region" description="Acidic residues" evidence="3">
    <location>
        <begin position="494"/>
        <end position="504"/>
    </location>
</feature>
<proteinExistence type="inferred from homology"/>
<keyword evidence="2" id="KW-0175">Coiled coil</keyword>
<feature type="compositionally biased region" description="Basic and acidic residues" evidence="3">
    <location>
        <begin position="506"/>
        <end position="532"/>
    </location>
</feature>
<evidence type="ECO:0000313" key="5">
    <source>
        <dbReference type="Proteomes" id="UP000077315"/>
    </source>
</evidence>
<evidence type="ECO:0000256" key="1">
    <source>
        <dbReference type="ARBA" id="ARBA00006461"/>
    </source>
</evidence>
<feature type="compositionally biased region" description="Basic and acidic residues" evidence="3">
    <location>
        <begin position="548"/>
        <end position="575"/>
    </location>
</feature>
<feature type="compositionally biased region" description="Basic and acidic residues" evidence="3">
    <location>
        <begin position="126"/>
        <end position="155"/>
    </location>
</feature>
<evidence type="ECO:0000256" key="3">
    <source>
        <dbReference type="SAM" id="MobiDB-lite"/>
    </source>
</evidence>
<dbReference type="OrthoDB" id="6259853at2759"/>
<dbReference type="GO" id="GO:0003677">
    <property type="term" value="F:DNA binding"/>
    <property type="evidence" value="ECO:0007669"/>
    <property type="project" value="TreeGrafter"/>
</dbReference>
<dbReference type="GO" id="GO:0042393">
    <property type="term" value="F:histone binding"/>
    <property type="evidence" value="ECO:0007669"/>
    <property type="project" value="TreeGrafter"/>
</dbReference>
<dbReference type="Pfam" id="PF08243">
    <property type="entry name" value="SPT2"/>
    <property type="match status" value="1"/>
</dbReference>
<feature type="region of interest" description="Disordered" evidence="3">
    <location>
        <begin position="63"/>
        <end position="592"/>
    </location>
</feature>
<dbReference type="GO" id="GO:0006360">
    <property type="term" value="P:transcription by RNA polymerase I"/>
    <property type="evidence" value="ECO:0007669"/>
    <property type="project" value="TreeGrafter"/>
</dbReference>
<dbReference type="PANTHER" id="PTHR22691:SF8">
    <property type="entry name" value="PROTEIN SPT2 HOMOLOG"/>
    <property type="match status" value="1"/>
</dbReference>
<dbReference type="AlphaFoldDB" id="A0A167RGJ0"/>
<sequence>MKEPKVDAREISFEQLMLQATQVAKEQNAVLAEKALEKKREKELQARREEEAERARKETLAVLAQQRNEQARRQQRMLDEKQQRREELRQAKPRRPADRIPPSSSTSERETMSRGKTKSNPSKIIAPEKKKHAEISFEQLMEKAKEMTSKPKDNFRQQMTSSEGPAVASKRLPSKMSLGTTKGPKSSVDLSGPLGGGGGGEGSRVPRQKDIGSGRSIGQTTGTNRPPASRPRSRSRDENTASSIYVHKAGPQKSSTVRPKLATEGRPVSAREKAVAGCVPQKVERQQRDRRTISEVQRERRHARGHYSDEEIRVNKRPVPPSSASSSSFTGARSLQAGKRAGVPLPRGIQRSRDTSPPDPRRARPHPASSSLAANGPRSSIQSSGRPRVRSPDDDRRPRQSMQDRPMMNRRDLPPMPGRPRPSQEPGIRRMPFRPMERRPVRRPRPIDEEQDDDLDSFIVDDDEEDNRDYYGADVSSEISRIFRYDKSKYDNDFYSDDDMEADASEVLREEKRSARIGRKEDLREEKLELERAKKRKGGGGGGGGDPSPERKGSRPVRRDGSPDPKKRKAEKDPKMMGQSKAKKASREKDYA</sequence>
<feature type="compositionally biased region" description="Basic and acidic residues" evidence="3">
    <location>
        <begin position="282"/>
        <end position="298"/>
    </location>
</feature>